<dbReference type="EMBL" id="CP003137">
    <property type="protein sequence ID" value="AEV95468.1"/>
    <property type="molecule type" value="Genomic_DNA"/>
</dbReference>
<evidence type="ECO:0000256" key="2">
    <source>
        <dbReference type="ARBA" id="ARBA00023136"/>
    </source>
</evidence>
<evidence type="ECO:0000259" key="4">
    <source>
        <dbReference type="Pfam" id="PF00144"/>
    </source>
</evidence>
<feature type="domain" description="Beta-lactamase-related" evidence="4">
    <location>
        <begin position="78"/>
        <end position="372"/>
    </location>
</feature>
<reference evidence="5 6" key="1">
    <citation type="journal article" date="2012" name="J. Bacteriol.">
        <title>Complete Genome Sequence of the Beer Spoilage Organism Pediococcus claussenii ATCC BAA-344T.</title>
        <authorList>
            <person name="Pittet V."/>
            <person name="Abegunde T."/>
            <person name="Marfleet T."/>
            <person name="Haakensen M."/>
            <person name="Morrow K."/>
            <person name="Jayaprakash T."/>
            <person name="Schroeder K."/>
            <person name="Trost B."/>
            <person name="Byrns S."/>
            <person name="Bergsveinson J."/>
            <person name="Kusalik A."/>
            <person name="Ziola B."/>
        </authorList>
    </citation>
    <scope>NUCLEOTIDE SEQUENCE [LARGE SCALE GENOMIC DNA]</scope>
    <source>
        <strain evidence="5 6">ATCC BAA-344</strain>
    </source>
</reference>
<dbReference type="InterPro" id="IPR012338">
    <property type="entry name" value="Beta-lactam/transpept-like"/>
</dbReference>
<dbReference type="HOGENOM" id="CLU_020027_3_0_9"/>
<accession>G8PDY3</accession>
<dbReference type="RefSeq" id="WP_014215664.1">
    <property type="nucleotide sequence ID" value="NC_016605.1"/>
</dbReference>
<keyword evidence="3" id="KW-1133">Transmembrane helix</keyword>
<dbReference type="Proteomes" id="UP000005444">
    <property type="component" value="Chromosome"/>
</dbReference>
<dbReference type="STRING" id="701521.PECL_1235"/>
<comment type="subcellular location">
    <subcellularLocation>
        <location evidence="1">Membrane</location>
    </subcellularLocation>
</comment>
<dbReference type="Pfam" id="PF00144">
    <property type="entry name" value="Beta-lactamase"/>
    <property type="match status" value="1"/>
</dbReference>
<dbReference type="Gene3D" id="3.40.710.10">
    <property type="entry name" value="DD-peptidase/beta-lactamase superfamily"/>
    <property type="match status" value="1"/>
</dbReference>
<dbReference type="PANTHER" id="PTHR46825">
    <property type="entry name" value="D-ALANYL-D-ALANINE-CARBOXYPEPTIDASE/ENDOPEPTIDASE AMPH"/>
    <property type="match status" value="1"/>
</dbReference>
<dbReference type="InterPro" id="IPR050491">
    <property type="entry name" value="AmpC-like"/>
</dbReference>
<evidence type="ECO:0000313" key="5">
    <source>
        <dbReference type="EMBL" id="AEV95468.1"/>
    </source>
</evidence>
<proteinExistence type="predicted"/>
<dbReference type="InterPro" id="IPR001466">
    <property type="entry name" value="Beta-lactam-related"/>
</dbReference>
<evidence type="ECO:0000313" key="6">
    <source>
        <dbReference type="Proteomes" id="UP000005444"/>
    </source>
</evidence>
<dbReference type="AlphaFoldDB" id="G8PDY3"/>
<keyword evidence="6" id="KW-1185">Reference proteome</keyword>
<dbReference type="KEGG" id="pce:PECL_1235"/>
<dbReference type="SUPFAM" id="SSF56601">
    <property type="entry name" value="beta-lactamase/transpeptidase-like"/>
    <property type="match status" value="1"/>
</dbReference>
<name>G8PDY3_PEDCP</name>
<keyword evidence="2 3" id="KW-0472">Membrane</keyword>
<dbReference type="PATRIC" id="fig|701521.8.peg.1148"/>
<keyword evidence="3" id="KW-0812">Transmembrane</keyword>
<gene>
    <name evidence="5" type="ordered locus">PECL_1235</name>
</gene>
<dbReference type="eggNOG" id="COG1680">
    <property type="taxonomic scope" value="Bacteria"/>
</dbReference>
<dbReference type="GO" id="GO:0016020">
    <property type="term" value="C:membrane"/>
    <property type="evidence" value="ECO:0007669"/>
    <property type="project" value="UniProtKB-SubCell"/>
</dbReference>
<dbReference type="PANTHER" id="PTHR46825:SF11">
    <property type="entry name" value="PENICILLIN-BINDING PROTEIN 4"/>
    <property type="match status" value="1"/>
</dbReference>
<sequence length="402" mass="45433">MKDFINNKRFLVSMVIVIIVVIGGIFFKTSFSGNGDSEKVKVVSNSKRNLYKGEKIRVPKVNDYTQPELTPNQEKISKTIAPVVKKNHLNGTILFVKDGKVLYNRGYGYSNFQKKTINTARTQYQILSVQKSMTTQMLLQLVQKKKVSLDDPISKFYPTIPNGQNIRVRNLLTMSSGLVLTKKVEGTPSPENVVKWYVSHVRNNGQLGMWHYFGPNFSLIAGIVMKYDKRSYEELYKQMFIKKLNLKETGFITDRSAVPYMSASYNETNNVNNLFAQPFVESPINTHFELGTADVAMSARDFYTALSAILNNKYVSAKTNQQLRALALPSSGYAGGMYEDVDRYVMRGQGYGQSCVVNMSKNGKDAVVYMSNFSVNKKFGGYNSLRRIVAGFYNEMENGRIS</sequence>
<organism evidence="5 6">
    <name type="scientific">Pediococcus claussenii (strain ATCC BAA-344 / DSM 14800 / JCM 18046 / KCTC 3811 / LMG 21948 / P06)</name>
    <dbReference type="NCBI Taxonomy" id="701521"/>
    <lineage>
        <taxon>Bacteria</taxon>
        <taxon>Bacillati</taxon>
        <taxon>Bacillota</taxon>
        <taxon>Bacilli</taxon>
        <taxon>Lactobacillales</taxon>
        <taxon>Lactobacillaceae</taxon>
        <taxon>Pediococcus</taxon>
    </lineage>
</organism>
<feature type="transmembrane region" description="Helical" evidence="3">
    <location>
        <begin position="9"/>
        <end position="27"/>
    </location>
</feature>
<evidence type="ECO:0000256" key="3">
    <source>
        <dbReference type="SAM" id="Phobius"/>
    </source>
</evidence>
<evidence type="ECO:0000256" key="1">
    <source>
        <dbReference type="ARBA" id="ARBA00004370"/>
    </source>
</evidence>
<protein>
    <submittedName>
        <fullName evidence="5">Beta-lactamase family protein</fullName>
    </submittedName>
</protein>